<name>A0A914VG29_9BILA</name>
<dbReference type="InterPro" id="IPR013783">
    <property type="entry name" value="Ig-like_fold"/>
</dbReference>
<evidence type="ECO:0000313" key="2">
    <source>
        <dbReference type="Proteomes" id="UP000887566"/>
    </source>
</evidence>
<proteinExistence type="predicted"/>
<organism evidence="2 3">
    <name type="scientific">Plectus sambesii</name>
    <dbReference type="NCBI Taxonomy" id="2011161"/>
    <lineage>
        <taxon>Eukaryota</taxon>
        <taxon>Metazoa</taxon>
        <taxon>Ecdysozoa</taxon>
        <taxon>Nematoda</taxon>
        <taxon>Chromadorea</taxon>
        <taxon>Plectida</taxon>
        <taxon>Plectina</taxon>
        <taxon>Plectoidea</taxon>
        <taxon>Plectidae</taxon>
        <taxon>Plectus</taxon>
    </lineage>
</organism>
<evidence type="ECO:0000313" key="3">
    <source>
        <dbReference type="WBParaSite" id="PSAMB.scaffold190size67226.g3238.t1"/>
    </source>
</evidence>
<protein>
    <submittedName>
        <fullName evidence="3">Fibronectin type-III domain-containing protein</fullName>
    </submittedName>
</protein>
<sequence>MLIGYELRYTVGDDRLPIEKWERVDIPGTDTTYTMEHIPSGVLYVRMRAANKEGAGPYSPVAIHSVEPANEGIGGVLERDLILNVVTAEGERRISSEDNKVNDLV</sequence>
<dbReference type="Gene3D" id="2.60.40.10">
    <property type="entry name" value="Immunoglobulins"/>
    <property type="match status" value="1"/>
</dbReference>
<dbReference type="WBParaSite" id="PSAMB.scaffold190size67226.g3238.t1">
    <property type="protein sequence ID" value="PSAMB.scaffold190size67226.g3238.t1"/>
    <property type="gene ID" value="PSAMB.scaffold190size67226.g3238"/>
</dbReference>
<accession>A0A914VG29</accession>
<keyword evidence="2" id="KW-1185">Reference proteome</keyword>
<dbReference type="Proteomes" id="UP000887566">
    <property type="component" value="Unplaced"/>
</dbReference>
<dbReference type="PROSITE" id="PS50853">
    <property type="entry name" value="FN3"/>
    <property type="match status" value="1"/>
</dbReference>
<dbReference type="AlphaFoldDB" id="A0A914VG29"/>
<evidence type="ECO:0000259" key="1">
    <source>
        <dbReference type="PROSITE" id="PS50853"/>
    </source>
</evidence>
<feature type="domain" description="Fibronectin type-III" evidence="1">
    <location>
        <begin position="1"/>
        <end position="69"/>
    </location>
</feature>
<dbReference type="InterPro" id="IPR003961">
    <property type="entry name" value="FN3_dom"/>
</dbReference>
<reference evidence="3" key="1">
    <citation type="submission" date="2022-11" db="UniProtKB">
        <authorList>
            <consortium name="WormBaseParasite"/>
        </authorList>
    </citation>
    <scope>IDENTIFICATION</scope>
</reference>
<dbReference type="SUPFAM" id="SSF49265">
    <property type="entry name" value="Fibronectin type III"/>
    <property type="match status" value="1"/>
</dbReference>
<dbReference type="InterPro" id="IPR036116">
    <property type="entry name" value="FN3_sf"/>
</dbReference>